<evidence type="ECO:0000313" key="1">
    <source>
        <dbReference type="EMBL" id="KAF7833195.1"/>
    </source>
</evidence>
<organism evidence="1 2">
    <name type="scientific">Senna tora</name>
    <dbReference type="NCBI Taxonomy" id="362788"/>
    <lineage>
        <taxon>Eukaryota</taxon>
        <taxon>Viridiplantae</taxon>
        <taxon>Streptophyta</taxon>
        <taxon>Embryophyta</taxon>
        <taxon>Tracheophyta</taxon>
        <taxon>Spermatophyta</taxon>
        <taxon>Magnoliopsida</taxon>
        <taxon>eudicotyledons</taxon>
        <taxon>Gunneridae</taxon>
        <taxon>Pentapetalae</taxon>
        <taxon>rosids</taxon>
        <taxon>fabids</taxon>
        <taxon>Fabales</taxon>
        <taxon>Fabaceae</taxon>
        <taxon>Caesalpinioideae</taxon>
        <taxon>Cassia clade</taxon>
        <taxon>Senna</taxon>
    </lineage>
</organism>
<gene>
    <name evidence="1" type="ORF">G2W53_015528</name>
</gene>
<evidence type="ECO:0000313" key="2">
    <source>
        <dbReference type="Proteomes" id="UP000634136"/>
    </source>
</evidence>
<name>A0A834WUZ5_9FABA</name>
<protein>
    <submittedName>
        <fullName evidence="1">Uncharacterized protein</fullName>
    </submittedName>
</protein>
<accession>A0A834WUZ5</accession>
<dbReference type="EMBL" id="JAAIUW010000005">
    <property type="protein sequence ID" value="KAF7833195.1"/>
    <property type="molecule type" value="Genomic_DNA"/>
</dbReference>
<comment type="caution">
    <text evidence="1">The sequence shown here is derived from an EMBL/GenBank/DDBJ whole genome shotgun (WGS) entry which is preliminary data.</text>
</comment>
<reference evidence="1" key="1">
    <citation type="submission" date="2020-09" db="EMBL/GenBank/DDBJ databases">
        <title>Genome-Enabled Discovery of Anthraquinone Biosynthesis in Senna tora.</title>
        <authorList>
            <person name="Kang S.-H."/>
            <person name="Pandey R.P."/>
            <person name="Lee C.-M."/>
            <person name="Sim J.-S."/>
            <person name="Jeong J.-T."/>
            <person name="Choi B.-S."/>
            <person name="Jung M."/>
            <person name="Ginzburg D."/>
            <person name="Zhao K."/>
            <person name="Won S.Y."/>
            <person name="Oh T.-J."/>
            <person name="Yu Y."/>
            <person name="Kim N.-H."/>
            <person name="Lee O.R."/>
            <person name="Lee T.-H."/>
            <person name="Bashyal P."/>
            <person name="Kim T.-S."/>
            <person name="Lee W.-H."/>
            <person name="Kawkins C."/>
            <person name="Kim C.-K."/>
            <person name="Kim J.S."/>
            <person name="Ahn B.O."/>
            <person name="Rhee S.Y."/>
            <person name="Sohng J.K."/>
        </authorList>
    </citation>
    <scope>NUCLEOTIDE SEQUENCE</scope>
    <source>
        <tissue evidence="1">Leaf</tissue>
    </source>
</reference>
<dbReference type="AlphaFoldDB" id="A0A834WUZ5"/>
<sequence>MGRGLKWARAKSPSLKWATIFLAQPLLF</sequence>
<proteinExistence type="predicted"/>
<keyword evidence="2" id="KW-1185">Reference proteome</keyword>
<dbReference type="Proteomes" id="UP000634136">
    <property type="component" value="Unassembled WGS sequence"/>
</dbReference>